<evidence type="ECO:0000313" key="1">
    <source>
        <dbReference type="EMBL" id="CAA0138326.1"/>
    </source>
</evidence>
<sequence>MGDLQSIGHGGQPTPVVFRAVDPPQDVLVDLAALFPREPHSHGRYHPFGLQMHKVVRGELTRWGMCEQGHWWGLVSYPVSHGPRCDLVTHWIPAWMLKKE</sequence>
<accession>A0A5S9RBF3</accession>
<organism evidence="1 2">
    <name type="scientific">Mycolicibacterium vanbaalenii</name>
    <name type="common">Mycobacterium vanbaalenii</name>
    <dbReference type="NCBI Taxonomy" id="110539"/>
    <lineage>
        <taxon>Bacteria</taxon>
        <taxon>Bacillati</taxon>
        <taxon>Actinomycetota</taxon>
        <taxon>Actinomycetes</taxon>
        <taxon>Mycobacteriales</taxon>
        <taxon>Mycobacteriaceae</taxon>
        <taxon>Mycolicibacterium</taxon>
    </lineage>
</organism>
<dbReference type="EMBL" id="CACSIP010000076">
    <property type="protein sequence ID" value="CAA0138326.1"/>
    <property type="molecule type" value="Genomic_DNA"/>
</dbReference>
<name>A0A5S9RBF3_MYCVN</name>
<dbReference type="OrthoDB" id="4377352at2"/>
<dbReference type="Proteomes" id="UP000430146">
    <property type="component" value="Unassembled WGS sequence"/>
</dbReference>
<evidence type="ECO:0000313" key="2">
    <source>
        <dbReference type="Proteomes" id="UP000430146"/>
    </source>
</evidence>
<dbReference type="RefSeq" id="WP_159235520.1">
    <property type="nucleotide sequence ID" value="NZ_CACSIP010000076.1"/>
</dbReference>
<proteinExistence type="predicted"/>
<dbReference type="AlphaFoldDB" id="A0A5S9RBF3"/>
<protein>
    <submittedName>
        <fullName evidence="1">Uncharacterized protein</fullName>
    </submittedName>
</protein>
<gene>
    <name evidence="1" type="ORF">AELLOGFF_02445</name>
</gene>
<reference evidence="1 2" key="1">
    <citation type="submission" date="2019-11" db="EMBL/GenBank/DDBJ databases">
        <authorList>
            <person name="Holert J."/>
        </authorList>
    </citation>
    <scope>NUCLEOTIDE SEQUENCE [LARGE SCALE GENOMIC DNA]</scope>
    <source>
        <strain evidence="1">BC8_1</strain>
    </source>
</reference>
<keyword evidence="2" id="KW-1185">Reference proteome</keyword>